<reference evidence="2" key="1">
    <citation type="journal article" date="2022" name="Front. Microbiol.">
        <title>Mirubactin C rescues the lethal effect of cell wall biosynthesis mutations in Bacillus subtilis.</title>
        <authorList>
            <person name="Kepplinger B."/>
            <person name="Wen X."/>
            <person name="Tyler A.R."/>
            <person name="Kim B.Y."/>
            <person name="Brown J."/>
            <person name="Banks P."/>
            <person name="Dashti Y."/>
            <person name="Mackenzie E.S."/>
            <person name="Wills C."/>
            <person name="Kawai Y."/>
            <person name="Waldron K.J."/>
            <person name="Allenby N.E.E."/>
            <person name="Wu L.J."/>
            <person name="Hall M.J."/>
            <person name="Errington J."/>
        </authorList>
    </citation>
    <scope>NUCLEOTIDE SEQUENCE</scope>
    <source>
        <strain evidence="2">MDA8-470</strain>
    </source>
</reference>
<dbReference type="PANTHER" id="PTHR36503">
    <property type="entry name" value="BLR2520 PROTEIN"/>
    <property type="match status" value="1"/>
</dbReference>
<organism evidence="2 3">
    <name type="scientific">Streptomyces drozdowiczii</name>
    <dbReference type="NCBI Taxonomy" id="202862"/>
    <lineage>
        <taxon>Bacteria</taxon>
        <taxon>Bacillati</taxon>
        <taxon>Actinomycetota</taxon>
        <taxon>Actinomycetes</taxon>
        <taxon>Kitasatosporales</taxon>
        <taxon>Streptomycetaceae</taxon>
        <taxon>Streptomyces</taxon>
    </lineage>
</organism>
<proteinExistence type="predicted"/>
<dbReference type="RefSeq" id="WP_073969450.1">
    <property type="nucleotide sequence ID" value="NZ_CP098740.1"/>
</dbReference>
<dbReference type="PANTHER" id="PTHR36503:SF1">
    <property type="entry name" value="BLR2520 PROTEIN"/>
    <property type="match status" value="1"/>
</dbReference>
<evidence type="ECO:0000313" key="3">
    <source>
        <dbReference type="Proteomes" id="UP001164963"/>
    </source>
</evidence>
<keyword evidence="3" id="KW-1185">Reference proteome</keyword>
<accession>A0ABY6Q1E7</accession>
<feature type="domain" description="VOC" evidence="1">
    <location>
        <begin position="7"/>
        <end position="128"/>
    </location>
</feature>
<evidence type="ECO:0000259" key="1">
    <source>
        <dbReference type="PROSITE" id="PS51819"/>
    </source>
</evidence>
<dbReference type="InterPro" id="IPR004360">
    <property type="entry name" value="Glyas_Fos-R_dOase_dom"/>
</dbReference>
<gene>
    <name evidence="2" type="ORF">NEH16_31780</name>
</gene>
<name>A0ABY6Q1E7_9ACTN</name>
<dbReference type="Pfam" id="PF00903">
    <property type="entry name" value="Glyoxalase"/>
    <property type="match status" value="1"/>
</dbReference>
<evidence type="ECO:0000313" key="2">
    <source>
        <dbReference type="EMBL" id="UZK58049.1"/>
    </source>
</evidence>
<dbReference type="InterPro" id="IPR029068">
    <property type="entry name" value="Glyas_Bleomycin-R_OHBP_Dase"/>
</dbReference>
<dbReference type="InterPro" id="IPR037523">
    <property type="entry name" value="VOC_core"/>
</dbReference>
<dbReference type="SUPFAM" id="SSF54593">
    <property type="entry name" value="Glyoxalase/Bleomycin resistance protein/Dihydroxybiphenyl dioxygenase"/>
    <property type="match status" value="1"/>
</dbReference>
<dbReference type="Proteomes" id="UP001164963">
    <property type="component" value="Chromosome"/>
</dbReference>
<sequence length="132" mass="14368">MIKGLDRLEVITLFVEDVVEAKRFYTDVFGLEVVFENEDSAVVKLNNTMINLLVTGNAPTLVEPRPVAAPEAGARLLLTIEVEDAEAVCAELVEHGVTLLNGPIDRPWGRRTAAFADPSGNVWEIAQVLPDA</sequence>
<dbReference type="Gene3D" id="3.10.180.10">
    <property type="entry name" value="2,3-Dihydroxybiphenyl 1,2-Dioxygenase, domain 1"/>
    <property type="match status" value="1"/>
</dbReference>
<protein>
    <submittedName>
        <fullName evidence="2">VOC family protein</fullName>
    </submittedName>
</protein>
<dbReference type="EMBL" id="CP098740">
    <property type="protein sequence ID" value="UZK58049.1"/>
    <property type="molecule type" value="Genomic_DNA"/>
</dbReference>
<dbReference type="PROSITE" id="PS51819">
    <property type="entry name" value="VOC"/>
    <property type="match status" value="1"/>
</dbReference>